<gene>
    <name evidence="2" type="ORF">N805_13775</name>
</gene>
<dbReference type="Pfam" id="PF06276">
    <property type="entry name" value="FhuF"/>
    <property type="match status" value="1"/>
</dbReference>
<evidence type="ECO:0000313" key="2">
    <source>
        <dbReference type="EMBL" id="AJQ48228.1"/>
    </source>
</evidence>
<dbReference type="EMBL" id="CP010979">
    <property type="protein sequence ID" value="AJQ48228.1"/>
    <property type="molecule type" value="Genomic_DNA"/>
</dbReference>
<accession>A0AAU8SIP7</accession>
<dbReference type="InterPro" id="IPR008090">
    <property type="entry name" value="Fe_iron_reduct"/>
</dbReference>
<name>A0AAU8SIP7_PSEPU</name>
<evidence type="ECO:0000259" key="1">
    <source>
        <dbReference type="Pfam" id="PF06276"/>
    </source>
</evidence>
<dbReference type="Proteomes" id="UP000033260">
    <property type="component" value="Chromosome"/>
</dbReference>
<dbReference type="InterPro" id="IPR022770">
    <property type="entry name" value="IucA/IucC-like_C"/>
</dbReference>
<feature type="domain" description="Aerobactin siderophore biosynthesis IucA/IucC-like C-terminal" evidence="1">
    <location>
        <begin position="99"/>
        <end position="173"/>
    </location>
</feature>
<sequence>MTLAERLPADLQPLAARWRQLPHSDAPSLNRWLEPELLGAALARYARTWPQADPRAVASQWHQESCALLLPPLLLGGLLEAEPPSLDPARLRMTVDVQGAPAELHLPQPTGAVPGERNGARLLDLLHEQLLQPSISRFAAHTGLAPRLLWGNVALCIDWVLDMAQACLPDRALGEARAHFRDTRRQDACGALRAALRRDAVGVTRRVCCLRERLPLQRCVVCPLARRQNLIKTPT</sequence>
<dbReference type="GO" id="GO:0003824">
    <property type="term" value="F:catalytic activity"/>
    <property type="evidence" value="ECO:0007669"/>
    <property type="project" value="UniProtKB-ARBA"/>
</dbReference>
<reference evidence="2 3" key="1">
    <citation type="submission" date="2015-02" db="EMBL/GenBank/DDBJ databases">
        <title>Complete Genome Sequencing of Pseudomonas putida S13.1.2.</title>
        <authorList>
            <person name="Chong T.M."/>
            <person name="Chan K.G."/>
            <person name="Dessaux Y."/>
        </authorList>
    </citation>
    <scope>NUCLEOTIDE SEQUENCE [LARGE SCALE GENOMIC DNA]</scope>
    <source>
        <strain evidence="2 3">S13.1.2</strain>
    </source>
</reference>
<dbReference type="RefSeq" id="WP_019473155.1">
    <property type="nucleotide sequence ID" value="NZ_CP010979.1"/>
</dbReference>
<dbReference type="NCBIfam" id="TIGR03951">
    <property type="entry name" value="Fe_III_red_FhuF"/>
    <property type="match status" value="1"/>
</dbReference>
<proteinExistence type="predicted"/>
<evidence type="ECO:0000313" key="3">
    <source>
        <dbReference type="Proteomes" id="UP000033260"/>
    </source>
</evidence>
<protein>
    <submittedName>
        <fullName evidence="2">Siderophore-iron reductase FhuF</fullName>
    </submittedName>
</protein>
<organism evidence="2 3">
    <name type="scientific">Pseudomonas putida S13.1.2</name>
    <dbReference type="NCBI Taxonomy" id="1384061"/>
    <lineage>
        <taxon>Bacteria</taxon>
        <taxon>Pseudomonadati</taxon>
        <taxon>Pseudomonadota</taxon>
        <taxon>Gammaproteobacteria</taxon>
        <taxon>Pseudomonadales</taxon>
        <taxon>Pseudomonadaceae</taxon>
        <taxon>Pseudomonas</taxon>
    </lineage>
</organism>
<dbReference type="AlphaFoldDB" id="A0AAU8SIP7"/>